<evidence type="ECO:0000313" key="9">
    <source>
        <dbReference type="Ensembl" id="ENSAPLP00020003430.1"/>
    </source>
</evidence>
<dbReference type="InterPro" id="IPR015324">
    <property type="entry name" value="Ribosomal_Rsm22-like"/>
</dbReference>
<evidence type="ECO:0000256" key="3">
    <source>
        <dbReference type="ARBA" id="ARBA00022946"/>
    </source>
</evidence>
<dbReference type="InterPro" id="IPR052571">
    <property type="entry name" value="Mt_RNA_Methyltransferase"/>
</dbReference>
<reference evidence="9" key="2">
    <citation type="submission" date="2025-08" db="UniProtKB">
        <authorList>
            <consortium name="Ensembl"/>
        </authorList>
    </citation>
    <scope>IDENTIFICATION</scope>
</reference>
<evidence type="ECO:0000256" key="7">
    <source>
        <dbReference type="ARBA" id="ARBA00045681"/>
    </source>
</evidence>
<reference evidence="9" key="3">
    <citation type="submission" date="2025-09" db="UniProtKB">
        <authorList>
            <consortium name="Ensembl"/>
        </authorList>
    </citation>
    <scope>IDENTIFICATION</scope>
</reference>
<proteinExistence type="predicted"/>
<evidence type="ECO:0000256" key="4">
    <source>
        <dbReference type="ARBA" id="ARBA00023004"/>
    </source>
</evidence>
<comment type="function">
    <text evidence="7">Mitochondrial ribosome (mitoribosome) assembly factor. Binds at the interface of the head and body domains of the mitochondrial small ribosomal subunit (mt-SSU), occluding the mRNA channel and preventing compaction of the head domain towards the body. Probable inactive methyltransferase: retains the characteristic folding and ability to bind S-adenosyl-L-methionine, but it probably lost its methyltransferase activity.</text>
</comment>
<accession>A0A8B9QTZ9</accession>
<organism evidence="9 10">
    <name type="scientific">Anas platyrhynchos</name>
    <name type="common">Mallard</name>
    <name type="synonym">Anas boschas</name>
    <dbReference type="NCBI Taxonomy" id="8839"/>
    <lineage>
        <taxon>Eukaryota</taxon>
        <taxon>Metazoa</taxon>
        <taxon>Chordata</taxon>
        <taxon>Craniata</taxon>
        <taxon>Vertebrata</taxon>
        <taxon>Euteleostomi</taxon>
        <taxon>Archelosauria</taxon>
        <taxon>Archosauria</taxon>
        <taxon>Dinosauria</taxon>
        <taxon>Saurischia</taxon>
        <taxon>Theropoda</taxon>
        <taxon>Coelurosauria</taxon>
        <taxon>Aves</taxon>
        <taxon>Neognathae</taxon>
        <taxon>Galloanserae</taxon>
        <taxon>Anseriformes</taxon>
        <taxon>Anatidae</taxon>
        <taxon>Anatinae</taxon>
        <taxon>Anas</taxon>
    </lineage>
</organism>
<evidence type="ECO:0000256" key="5">
    <source>
        <dbReference type="ARBA" id="ARBA00023014"/>
    </source>
</evidence>
<dbReference type="GO" id="GO:0046872">
    <property type="term" value="F:metal ion binding"/>
    <property type="evidence" value="ECO:0007669"/>
    <property type="project" value="UniProtKB-KW"/>
</dbReference>
<protein>
    <recommendedName>
        <fullName evidence="11">Methyltransferase-like protein 17, mitochondrial</fullName>
    </recommendedName>
</protein>
<dbReference type="Pfam" id="PF09243">
    <property type="entry name" value="Rsm22"/>
    <property type="match status" value="1"/>
</dbReference>
<dbReference type="GO" id="GO:0008168">
    <property type="term" value="F:methyltransferase activity"/>
    <property type="evidence" value="ECO:0007669"/>
    <property type="project" value="InterPro"/>
</dbReference>
<dbReference type="GO" id="GO:0051536">
    <property type="term" value="F:iron-sulfur cluster binding"/>
    <property type="evidence" value="ECO:0007669"/>
    <property type="project" value="UniProtKB-KW"/>
</dbReference>
<keyword evidence="2" id="KW-0479">Metal-binding</keyword>
<dbReference type="Proteomes" id="UP000694400">
    <property type="component" value="Chromosome 40"/>
</dbReference>
<evidence type="ECO:0000256" key="2">
    <source>
        <dbReference type="ARBA" id="ARBA00022723"/>
    </source>
</evidence>
<evidence type="ECO:0000256" key="8">
    <source>
        <dbReference type="SAM" id="MobiDB-lite"/>
    </source>
</evidence>
<feature type="region of interest" description="Disordered" evidence="8">
    <location>
        <begin position="77"/>
        <end position="97"/>
    </location>
</feature>
<name>A0A8B9QTZ9_ANAPL</name>
<comment type="subcellular location">
    <subcellularLocation>
        <location evidence="1">Mitochondrion</location>
    </subcellularLocation>
</comment>
<evidence type="ECO:0000313" key="10">
    <source>
        <dbReference type="Proteomes" id="UP000694400"/>
    </source>
</evidence>
<keyword evidence="3" id="KW-0809">Transit peptide</keyword>
<sequence length="311" mass="32884">GLGGPRGPGGSLRFCRAPCRAPLTPSLQHAGAVHPGTLQLPPALARAAKILLQEGGWSREQAEALRLRLWGRRPPDVCGSPGASGARRRSRSPEPEVRVTAEAARGYLVARLARDYAAAGRALSEIQARDPDFAPRTLLDFSSGLGAACWAAQGVWGRSLQQFVCVEPSEALRELAERLRHGGGATPGPAHFGPVFLRPLLLPGPQAQWELVIGRRALEGLRGRGQRAQALRGLWGRTGGVLVRGGEGDFWGEFGGFGGLEGLGGGWGGAGEGVGGVKGGFWGHFGRFWGILGLLGYFGKIWSHWGRFGSI</sequence>
<dbReference type="GO" id="GO:0005763">
    <property type="term" value="C:mitochondrial small ribosomal subunit"/>
    <property type="evidence" value="ECO:0007669"/>
    <property type="project" value="TreeGrafter"/>
</dbReference>
<dbReference type="GO" id="GO:0006412">
    <property type="term" value="P:translation"/>
    <property type="evidence" value="ECO:0007669"/>
    <property type="project" value="InterPro"/>
</dbReference>
<evidence type="ECO:0000256" key="1">
    <source>
        <dbReference type="ARBA" id="ARBA00004173"/>
    </source>
</evidence>
<dbReference type="PANTHER" id="PTHR13184">
    <property type="entry name" value="37S RIBOSOMAL PROTEIN S22"/>
    <property type="match status" value="1"/>
</dbReference>
<evidence type="ECO:0000256" key="6">
    <source>
        <dbReference type="ARBA" id="ARBA00023128"/>
    </source>
</evidence>
<dbReference type="Ensembl" id="ENSAPLT00020003684.1">
    <property type="protein sequence ID" value="ENSAPLP00020003430.1"/>
    <property type="gene ID" value="ENSAPLG00020002529.1"/>
</dbReference>
<dbReference type="GO" id="GO:0003735">
    <property type="term" value="F:structural constituent of ribosome"/>
    <property type="evidence" value="ECO:0007669"/>
    <property type="project" value="TreeGrafter"/>
</dbReference>
<evidence type="ECO:0008006" key="11">
    <source>
        <dbReference type="Google" id="ProtNLM"/>
    </source>
</evidence>
<dbReference type="PANTHER" id="PTHR13184:SF5">
    <property type="entry name" value="METHYLTRANSFERASE-LIKE PROTEIN 17, MITOCHONDRIAL"/>
    <property type="match status" value="1"/>
</dbReference>
<reference evidence="9" key="1">
    <citation type="submission" date="2019-08" db="EMBL/GenBank/DDBJ databases">
        <title>Three high-quality genomes provides insights into domestication of ducks.</title>
        <authorList>
            <person name="Hou Z.C."/>
            <person name="Zhu F."/>
            <person name="Yin Z.T."/>
            <person name="Zhang F."/>
        </authorList>
    </citation>
    <scope>NUCLEOTIDE SEQUENCE [LARGE SCALE GENOMIC DNA]</scope>
</reference>
<keyword evidence="6" id="KW-0496">Mitochondrion</keyword>
<dbReference type="AlphaFoldDB" id="A0A8B9QTZ9"/>
<keyword evidence="5" id="KW-0411">Iron-sulfur</keyword>
<keyword evidence="4" id="KW-0408">Iron</keyword>